<gene>
    <name evidence="1" type="ORF">GDO78_004452</name>
</gene>
<dbReference type="Proteomes" id="UP000770717">
    <property type="component" value="Unassembled WGS sequence"/>
</dbReference>
<evidence type="ECO:0000313" key="2">
    <source>
        <dbReference type="Proteomes" id="UP000770717"/>
    </source>
</evidence>
<comment type="caution">
    <text evidence="1">The sequence shown here is derived from an EMBL/GenBank/DDBJ whole genome shotgun (WGS) entry which is preliminary data.</text>
</comment>
<evidence type="ECO:0000313" key="1">
    <source>
        <dbReference type="EMBL" id="KAG9474156.1"/>
    </source>
</evidence>
<sequence>MNCNDKMDNFIVHCLRYGSPSSKFHVFYYGRTAVEKSHLTKQGAFFRPAFLYAKLKFGIVWATVPTFKGLLRYLRMQLWLGIWPNLIHPSLNSPY</sequence>
<keyword evidence="2" id="KW-1185">Reference proteome</keyword>
<reference evidence="1" key="1">
    <citation type="thesis" date="2020" institute="ProQuest LLC" country="789 East Eisenhower Parkway, Ann Arbor, MI, USA">
        <title>Comparative Genomics and Chromosome Evolution.</title>
        <authorList>
            <person name="Mudd A.B."/>
        </authorList>
    </citation>
    <scope>NUCLEOTIDE SEQUENCE</scope>
    <source>
        <strain evidence="1">HN-11 Male</strain>
        <tissue evidence="1">Kidney and liver</tissue>
    </source>
</reference>
<name>A0A8J6JZU3_ELECQ</name>
<organism evidence="1 2">
    <name type="scientific">Eleutherodactylus coqui</name>
    <name type="common">Puerto Rican coqui</name>
    <dbReference type="NCBI Taxonomy" id="57060"/>
    <lineage>
        <taxon>Eukaryota</taxon>
        <taxon>Metazoa</taxon>
        <taxon>Chordata</taxon>
        <taxon>Craniata</taxon>
        <taxon>Vertebrata</taxon>
        <taxon>Euteleostomi</taxon>
        <taxon>Amphibia</taxon>
        <taxon>Batrachia</taxon>
        <taxon>Anura</taxon>
        <taxon>Neobatrachia</taxon>
        <taxon>Hyloidea</taxon>
        <taxon>Eleutherodactylidae</taxon>
        <taxon>Eleutherodactylinae</taxon>
        <taxon>Eleutherodactylus</taxon>
        <taxon>Eleutherodactylus</taxon>
    </lineage>
</organism>
<accession>A0A8J6JZU3</accession>
<protein>
    <submittedName>
        <fullName evidence="1">Uncharacterized protein</fullName>
    </submittedName>
</protein>
<proteinExistence type="predicted"/>
<dbReference type="EMBL" id="WNTK01000013">
    <property type="protein sequence ID" value="KAG9474156.1"/>
    <property type="molecule type" value="Genomic_DNA"/>
</dbReference>
<dbReference type="AlphaFoldDB" id="A0A8J6JZU3"/>